<dbReference type="RefSeq" id="WP_164210565.1">
    <property type="nucleotide sequence ID" value="NZ_JAAGSC010000037.1"/>
</dbReference>
<dbReference type="Gene3D" id="3.30.200.20">
    <property type="entry name" value="Phosphorylase Kinase, domain 1"/>
    <property type="match status" value="1"/>
</dbReference>
<gene>
    <name evidence="3" type="ORF">G3I74_05430</name>
</gene>
<dbReference type="PANTHER" id="PTHR12149">
    <property type="entry name" value="FRUCTOSAMINE 3 KINASE-RELATED PROTEIN"/>
    <property type="match status" value="1"/>
</dbReference>
<accession>A0A845V1M5</accession>
<dbReference type="AlphaFoldDB" id="A0A845V1M5"/>
<keyword evidence="2 3" id="KW-0418">Kinase</keyword>
<reference evidence="3 4" key="1">
    <citation type="submission" date="2020-02" db="EMBL/GenBank/DDBJ databases">
        <authorList>
            <person name="Zhang X.-Y."/>
        </authorList>
    </citation>
    <scope>NUCLEOTIDE SEQUENCE [LARGE SCALE GENOMIC DNA]</scope>
    <source>
        <strain evidence="3 4">C33</strain>
    </source>
</reference>
<evidence type="ECO:0000256" key="2">
    <source>
        <dbReference type="PIRNR" id="PIRNR006221"/>
    </source>
</evidence>
<evidence type="ECO:0000256" key="1">
    <source>
        <dbReference type="ARBA" id="ARBA00009460"/>
    </source>
</evidence>
<dbReference type="Gene3D" id="3.90.1200.10">
    <property type="match status" value="1"/>
</dbReference>
<evidence type="ECO:0000313" key="3">
    <source>
        <dbReference type="EMBL" id="NDY95166.1"/>
    </source>
</evidence>
<dbReference type="EMBL" id="JAAGSC010000037">
    <property type="protein sequence ID" value="NDY95166.1"/>
    <property type="molecule type" value="Genomic_DNA"/>
</dbReference>
<dbReference type="InterPro" id="IPR011009">
    <property type="entry name" value="Kinase-like_dom_sf"/>
</dbReference>
<name>A0A845V1M5_9GAMM</name>
<comment type="similarity">
    <text evidence="1 2">Belongs to the fructosamine kinase family.</text>
</comment>
<keyword evidence="2" id="KW-0808">Transferase</keyword>
<dbReference type="Pfam" id="PF03881">
    <property type="entry name" value="Fructosamin_kin"/>
    <property type="match status" value="1"/>
</dbReference>
<comment type="caution">
    <text evidence="3">The sequence shown here is derived from an EMBL/GenBank/DDBJ whole genome shotgun (WGS) entry which is preliminary data.</text>
</comment>
<sequence>MGMTTDQAASVLRRLGLADDNPRVREVAGGDTSQAFLIRAGGSSVFIKCEAPARSGLLSAEADGLGALARTGTVRVPAVLGHAGFEVGQGSWLALEALDLQPRSRSVDQRLGTQLAALHRHRGEAFGWHCDNYLGPAPQSNTSVSSWSEFFHRHRLAPQIERLRRACRQRNLEDLTQALLDSWMTLSADHHPEPSLLHGDLWAGNASALPDGTPVIYDPAVHYGDRECDLAMANLFGGYAADFFDAYQRAWPLPDGWQQRRDFYQLYHLLNHANLFGGGYLASVENRMRALIGRT</sequence>
<organism evidence="3 4">
    <name type="scientific">Wenzhouxiangella limi</name>
    <dbReference type="NCBI Taxonomy" id="2707351"/>
    <lineage>
        <taxon>Bacteria</taxon>
        <taxon>Pseudomonadati</taxon>
        <taxon>Pseudomonadota</taxon>
        <taxon>Gammaproteobacteria</taxon>
        <taxon>Chromatiales</taxon>
        <taxon>Wenzhouxiangellaceae</taxon>
        <taxon>Wenzhouxiangella</taxon>
    </lineage>
</organism>
<keyword evidence="4" id="KW-1185">Reference proteome</keyword>
<dbReference type="Proteomes" id="UP000484885">
    <property type="component" value="Unassembled WGS sequence"/>
</dbReference>
<dbReference type="PANTHER" id="PTHR12149:SF8">
    <property type="entry name" value="PROTEIN-RIBULOSAMINE 3-KINASE"/>
    <property type="match status" value="1"/>
</dbReference>
<dbReference type="PIRSF" id="PIRSF006221">
    <property type="entry name" value="Ketosamine-3-kinase"/>
    <property type="match status" value="1"/>
</dbReference>
<dbReference type="InterPro" id="IPR016477">
    <property type="entry name" value="Fructo-/Ketosamine-3-kinase"/>
</dbReference>
<dbReference type="GO" id="GO:0016301">
    <property type="term" value="F:kinase activity"/>
    <property type="evidence" value="ECO:0007669"/>
    <property type="project" value="UniProtKB-UniRule"/>
</dbReference>
<protein>
    <submittedName>
        <fullName evidence="3">Fructosamine kinase family protein</fullName>
    </submittedName>
</protein>
<dbReference type="SUPFAM" id="SSF56112">
    <property type="entry name" value="Protein kinase-like (PK-like)"/>
    <property type="match status" value="1"/>
</dbReference>
<evidence type="ECO:0000313" key="4">
    <source>
        <dbReference type="Proteomes" id="UP000484885"/>
    </source>
</evidence>
<proteinExistence type="inferred from homology"/>